<evidence type="ECO:0000313" key="7">
    <source>
        <dbReference type="Proteomes" id="UP000523079"/>
    </source>
</evidence>
<evidence type="ECO:0000256" key="5">
    <source>
        <dbReference type="SAM" id="SignalP"/>
    </source>
</evidence>
<dbReference type="InterPro" id="IPR050682">
    <property type="entry name" value="ModA/WtpA"/>
</dbReference>
<comment type="caution">
    <text evidence="6">The sequence shown here is derived from an EMBL/GenBank/DDBJ whole genome shotgun (WGS) entry which is preliminary data.</text>
</comment>
<dbReference type="NCBIfam" id="TIGR01256">
    <property type="entry name" value="modA"/>
    <property type="match status" value="1"/>
</dbReference>
<dbReference type="GO" id="GO:0015689">
    <property type="term" value="P:molybdate ion transport"/>
    <property type="evidence" value="ECO:0007669"/>
    <property type="project" value="InterPro"/>
</dbReference>
<evidence type="ECO:0000256" key="3">
    <source>
        <dbReference type="ARBA" id="ARBA00022729"/>
    </source>
</evidence>
<keyword evidence="3 5" id="KW-0732">Signal</keyword>
<dbReference type="PROSITE" id="PS51257">
    <property type="entry name" value="PROKAR_LIPOPROTEIN"/>
    <property type="match status" value="1"/>
</dbReference>
<name>A0A7W3IPW6_9ACTN</name>
<feature type="signal peptide" evidence="5">
    <location>
        <begin position="1"/>
        <end position="23"/>
    </location>
</feature>
<protein>
    <submittedName>
        <fullName evidence="6">Molybdate transport system substrate-binding protein</fullName>
    </submittedName>
</protein>
<dbReference type="PANTHER" id="PTHR30632">
    <property type="entry name" value="MOLYBDATE-BINDING PERIPLASMIC PROTEIN"/>
    <property type="match status" value="1"/>
</dbReference>
<feature type="binding site" evidence="4">
    <location>
        <position position="56"/>
    </location>
    <ligand>
        <name>molybdate</name>
        <dbReference type="ChEBI" id="CHEBI:36264"/>
    </ligand>
</feature>
<dbReference type="SUPFAM" id="SSF53850">
    <property type="entry name" value="Periplasmic binding protein-like II"/>
    <property type="match status" value="1"/>
</dbReference>
<feature type="binding site" evidence="4">
    <location>
        <position position="205"/>
    </location>
    <ligand>
        <name>molybdate</name>
        <dbReference type="ChEBI" id="CHEBI:36264"/>
    </ligand>
</feature>
<dbReference type="PIRSF" id="PIRSF004846">
    <property type="entry name" value="ModA"/>
    <property type="match status" value="1"/>
</dbReference>
<feature type="binding site" evidence="4">
    <location>
        <position position="84"/>
    </location>
    <ligand>
        <name>molybdate</name>
        <dbReference type="ChEBI" id="CHEBI:36264"/>
    </ligand>
</feature>
<accession>A0A7W3IPW6</accession>
<feature type="binding site" evidence="4">
    <location>
        <position position="187"/>
    </location>
    <ligand>
        <name>molybdate</name>
        <dbReference type="ChEBI" id="CHEBI:36264"/>
    </ligand>
</feature>
<evidence type="ECO:0000256" key="4">
    <source>
        <dbReference type="PIRSR" id="PIRSR004846-1"/>
    </source>
</evidence>
<dbReference type="EMBL" id="JACGWT010000001">
    <property type="protein sequence ID" value="MBA8793071.1"/>
    <property type="molecule type" value="Genomic_DNA"/>
</dbReference>
<dbReference type="GO" id="GO:0030973">
    <property type="term" value="F:molybdate ion binding"/>
    <property type="evidence" value="ECO:0007669"/>
    <property type="project" value="TreeGrafter"/>
</dbReference>
<dbReference type="Gene3D" id="3.40.190.10">
    <property type="entry name" value="Periplasmic binding protein-like II"/>
    <property type="match status" value="2"/>
</dbReference>
<organism evidence="6 7">
    <name type="scientific">Microlunatus kandeliicorticis</name>
    <dbReference type="NCBI Taxonomy" id="1759536"/>
    <lineage>
        <taxon>Bacteria</taxon>
        <taxon>Bacillati</taxon>
        <taxon>Actinomycetota</taxon>
        <taxon>Actinomycetes</taxon>
        <taxon>Propionibacteriales</taxon>
        <taxon>Propionibacteriaceae</taxon>
        <taxon>Microlunatus</taxon>
    </lineage>
</organism>
<gene>
    <name evidence="6" type="ORF">FHX74_000665</name>
</gene>
<dbReference type="RefSeq" id="WP_328823590.1">
    <property type="nucleotide sequence ID" value="NZ_JACGWT010000001.1"/>
</dbReference>
<keyword evidence="4" id="KW-0500">Molybdenum</keyword>
<feature type="chain" id="PRO_5039106528" evidence="5">
    <location>
        <begin position="24"/>
        <end position="269"/>
    </location>
</feature>
<comment type="similarity">
    <text evidence="1">Belongs to the bacterial solute-binding protein ModA family.</text>
</comment>
<evidence type="ECO:0000256" key="1">
    <source>
        <dbReference type="ARBA" id="ARBA00009175"/>
    </source>
</evidence>
<evidence type="ECO:0000313" key="6">
    <source>
        <dbReference type="EMBL" id="MBA8793071.1"/>
    </source>
</evidence>
<dbReference type="GO" id="GO:0046872">
    <property type="term" value="F:metal ion binding"/>
    <property type="evidence" value="ECO:0007669"/>
    <property type="project" value="UniProtKB-KW"/>
</dbReference>
<proteinExistence type="inferred from homology"/>
<evidence type="ECO:0000256" key="2">
    <source>
        <dbReference type="ARBA" id="ARBA00022723"/>
    </source>
</evidence>
<dbReference type="Proteomes" id="UP000523079">
    <property type="component" value="Unassembled WGS sequence"/>
</dbReference>
<dbReference type="PANTHER" id="PTHR30632:SF0">
    <property type="entry name" value="SULFATE-BINDING PROTEIN"/>
    <property type="match status" value="1"/>
</dbReference>
<sequence>MTRRRTGAVGVLAGLLVAATALAGCGGSGSPAGAPSPGGSSATAVTGSITVLAAASLTGAFDRIGRDFEAAHPGTTVTFSYGSSATLAASITNGAPADVFAAASEKTMQTVSSAGDTASTPTPFVSNTLEIAVPKGNPGGITGLRDFADAGKKIALCAPQVPCGAAAQQVFAKAGITPRPDSYETDVKAALQKVASDEVDAALVYRTDVIAAPGSVQGIAFPEARSVVNVYPIATLTGARNPTAATAFVRYVESAAGQQVLADAGFAKP</sequence>
<keyword evidence="2 4" id="KW-0479">Metal-binding</keyword>
<dbReference type="InterPro" id="IPR005950">
    <property type="entry name" value="ModA"/>
</dbReference>
<dbReference type="AlphaFoldDB" id="A0A7W3IPW6"/>
<reference evidence="6 7" key="1">
    <citation type="submission" date="2020-07" db="EMBL/GenBank/DDBJ databases">
        <title>Sequencing the genomes of 1000 actinobacteria strains.</title>
        <authorList>
            <person name="Klenk H.-P."/>
        </authorList>
    </citation>
    <scope>NUCLEOTIDE SEQUENCE [LARGE SCALE GENOMIC DNA]</scope>
    <source>
        <strain evidence="6 7">DSM 100723</strain>
    </source>
</reference>
<keyword evidence="7" id="KW-1185">Reference proteome</keyword>
<dbReference type="Pfam" id="PF13531">
    <property type="entry name" value="SBP_bac_11"/>
    <property type="match status" value="1"/>
</dbReference>